<reference evidence="3" key="1">
    <citation type="journal article" date="2019" name="Int. J. Syst. Evol. Microbiol.">
        <title>The Global Catalogue of Microorganisms (GCM) 10K type strain sequencing project: providing services to taxonomists for standard genome sequencing and annotation.</title>
        <authorList>
            <consortium name="The Broad Institute Genomics Platform"/>
            <consortium name="The Broad Institute Genome Sequencing Center for Infectious Disease"/>
            <person name="Wu L."/>
            <person name="Ma J."/>
        </authorList>
    </citation>
    <scope>NUCLEOTIDE SEQUENCE [LARGE SCALE GENOMIC DNA]</scope>
    <source>
        <strain evidence="3">CGMCC 1.12859</strain>
    </source>
</reference>
<keyword evidence="3" id="KW-1185">Reference proteome</keyword>
<dbReference type="PANTHER" id="PTHR11236">
    <property type="entry name" value="AMINOBENZOATE/ANTHRANILATE SYNTHASE"/>
    <property type="match status" value="1"/>
</dbReference>
<dbReference type="PRINTS" id="PR00095">
    <property type="entry name" value="ANTSNTHASEI"/>
</dbReference>
<evidence type="ECO:0000313" key="2">
    <source>
        <dbReference type="EMBL" id="MFC7180512.1"/>
    </source>
</evidence>
<organism evidence="2 3">
    <name type="scientific">Kitasatospora paranensis</name>
    <dbReference type="NCBI Taxonomy" id="258053"/>
    <lineage>
        <taxon>Bacteria</taxon>
        <taxon>Bacillati</taxon>
        <taxon>Actinomycetota</taxon>
        <taxon>Actinomycetes</taxon>
        <taxon>Kitasatosporales</taxon>
        <taxon>Streptomycetaceae</taxon>
        <taxon>Kitasatospora</taxon>
    </lineage>
</organism>
<gene>
    <name evidence="2" type="ORF">ACFQMG_13205</name>
</gene>
<proteinExistence type="predicted"/>
<dbReference type="InterPro" id="IPR019999">
    <property type="entry name" value="Anth_synth_I-like"/>
</dbReference>
<accession>A0ABW2FX01</accession>
<dbReference type="InterPro" id="IPR015890">
    <property type="entry name" value="Chorismate_C"/>
</dbReference>
<dbReference type="SUPFAM" id="SSF56322">
    <property type="entry name" value="ADC synthase"/>
    <property type="match status" value="1"/>
</dbReference>
<dbReference type="PANTHER" id="PTHR11236:SF9">
    <property type="entry name" value="ANTHRANILATE SYNTHASE COMPONENT 1"/>
    <property type="match status" value="1"/>
</dbReference>
<comment type="caution">
    <text evidence="2">The sequence shown here is derived from an EMBL/GenBank/DDBJ whole genome shotgun (WGS) entry which is preliminary data.</text>
</comment>
<feature type="domain" description="Chorismate-utilising enzyme C-terminal" evidence="1">
    <location>
        <begin position="194"/>
        <end position="445"/>
    </location>
</feature>
<sequence length="463" mass="49531">MAATLESSAFLRSGLSAGDVVHRYELRGPDVDAVVAAAALRGSERIMLSCRAADPEPVVLLAVGELAVARRSGPEHDLSAPGPVTAAVDFLAGLEFAPGAALDEVSWYGCIGYDAVTGFERLSLQSTGLPTYDLFLPEVLVRFDGTGTTVVGRGASASAARDAGERVERLLRQAAAFPEVSARVGAGAFGHRADEYLEAVRRAKEYILAGDIFQVVLSIRYSAPGEADGLTVYRRLAEFNRSPYHFWYRSGEFEVVGASPEPCVTLADRDVLIRPLAGTRPRGADPAADRAAERDLVSSEKELAEHRMLVDLARNDLGRVCLPNTVRVPRLMEVERYSHVMHLTSDVRGQLRPDCRTDDLLRASFPAGTMTGAPKVRAIEIIDELEPVGRGLYSGAVGSFGVGHADLYLTIRALVMHDGELHLQAGSGIVHDSDPVAERDECVAKLRAAARAAAVSLGPGVHT</sequence>
<evidence type="ECO:0000259" key="1">
    <source>
        <dbReference type="Pfam" id="PF00425"/>
    </source>
</evidence>
<dbReference type="RefSeq" id="WP_345708691.1">
    <property type="nucleotide sequence ID" value="NZ_BAABKV010000001.1"/>
</dbReference>
<protein>
    <submittedName>
        <fullName evidence="2">Anthranilate synthase component I family protein</fullName>
    </submittedName>
</protein>
<dbReference type="Proteomes" id="UP001596435">
    <property type="component" value="Unassembled WGS sequence"/>
</dbReference>
<dbReference type="EMBL" id="JBHTAJ010000020">
    <property type="protein sequence ID" value="MFC7180512.1"/>
    <property type="molecule type" value="Genomic_DNA"/>
</dbReference>
<dbReference type="Pfam" id="PF00425">
    <property type="entry name" value="Chorismate_bind"/>
    <property type="match status" value="1"/>
</dbReference>
<evidence type="ECO:0000313" key="3">
    <source>
        <dbReference type="Proteomes" id="UP001596435"/>
    </source>
</evidence>
<name>A0ABW2FX01_9ACTN</name>
<dbReference type="InterPro" id="IPR005801">
    <property type="entry name" value="ADC_synthase"/>
</dbReference>
<dbReference type="Gene3D" id="3.60.120.10">
    <property type="entry name" value="Anthranilate synthase"/>
    <property type="match status" value="1"/>
</dbReference>